<evidence type="ECO:0000313" key="2">
    <source>
        <dbReference type="Proteomes" id="UP001386955"/>
    </source>
</evidence>
<dbReference type="Proteomes" id="UP001386955">
    <property type="component" value="Unassembled WGS sequence"/>
</dbReference>
<comment type="caution">
    <text evidence="1">The sequence shown here is derived from an EMBL/GenBank/DDBJ whole genome shotgun (WGS) entry which is preliminary data.</text>
</comment>
<protein>
    <submittedName>
        <fullName evidence="1">Uncharacterized protein</fullName>
    </submittedName>
</protein>
<dbReference type="EMBL" id="JAYMYS010000001">
    <property type="protein sequence ID" value="KAK7412655.1"/>
    <property type="molecule type" value="Genomic_DNA"/>
</dbReference>
<dbReference type="AlphaFoldDB" id="A0AAN9TFR7"/>
<keyword evidence="2" id="KW-1185">Reference proteome</keyword>
<gene>
    <name evidence="1" type="ORF">VNO78_04183</name>
</gene>
<accession>A0AAN9TFR7</accession>
<proteinExistence type="predicted"/>
<reference evidence="1 2" key="1">
    <citation type="submission" date="2024-01" db="EMBL/GenBank/DDBJ databases">
        <title>The genomes of 5 underutilized Papilionoideae crops provide insights into root nodulation and disease resistanc.</title>
        <authorList>
            <person name="Jiang F."/>
        </authorList>
    </citation>
    <scope>NUCLEOTIDE SEQUENCE [LARGE SCALE GENOMIC DNA]</scope>
    <source>
        <strain evidence="1">DUOXIRENSHENG_FW03</strain>
        <tissue evidence="1">Leaves</tissue>
    </source>
</reference>
<name>A0AAN9TFR7_PSOTE</name>
<sequence>MEKGKTTSLLDVAYEHYALIKAHLMKNSDDERLRKQSLLILCKDQESMANRLVVVSAIIDDKIREMLEGWAKLIKNLEKVEEEKRNPEGEVKRMKEVEKKMIGKIHELEKFMSELAISRGSLEKKLEER</sequence>
<evidence type="ECO:0000313" key="1">
    <source>
        <dbReference type="EMBL" id="KAK7412655.1"/>
    </source>
</evidence>
<organism evidence="1 2">
    <name type="scientific">Psophocarpus tetragonolobus</name>
    <name type="common">Winged bean</name>
    <name type="synonym">Dolichos tetragonolobus</name>
    <dbReference type="NCBI Taxonomy" id="3891"/>
    <lineage>
        <taxon>Eukaryota</taxon>
        <taxon>Viridiplantae</taxon>
        <taxon>Streptophyta</taxon>
        <taxon>Embryophyta</taxon>
        <taxon>Tracheophyta</taxon>
        <taxon>Spermatophyta</taxon>
        <taxon>Magnoliopsida</taxon>
        <taxon>eudicotyledons</taxon>
        <taxon>Gunneridae</taxon>
        <taxon>Pentapetalae</taxon>
        <taxon>rosids</taxon>
        <taxon>fabids</taxon>
        <taxon>Fabales</taxon>
        <taxon>Fabaceae</taxon>
        <taxon>Papilionoideae</taxon>
        <taxon>50 kb inversion clade</taxon>
        <taxon>NPAAA clade</taxon>
        <taxon>indigoferoid/millettioid clade</taxon>
        <taxon>Phaseoleae</taxon>
        <taxon>Psophocarpus</taxon>
    </lineage>
</organism>